<organism evidence="5 6">
    <name type="scientific">Catellatospora coxensis</name>
    <dbReference type="NCBI Taxonomy" id="310354"/>
    <lineage>
        <taxon>Bacteria</taxon>
        <taxon>Bacillati</taxon>
        <taxon>Actinomycetota</taxon>
        <taxon>Actinomycetes</taxon>
        <taxon>Micromonosporales</taxon>
        <taxon>Micromonosporaceae</taxon>
        <taxon>Catellatospora</taxon>
    </lineage>
</organism>
<dbReference type="InterPro" id="IPR018114">
    <property type="entry name" value="TRYPSIN_HIS"/>
</dbReference>
<dbReference type="AlphaFoldDB" id="A0A8J3KQQ2"/>
<accession>A0A8J3KQQ2</accession>
<reference evidence="5 6" key="1">
    <citation type="submission" date="2021-01" db="EMBL/GenBank/DDBJ databases">
        <title>Whole genome shotgun sequence of Catellatospora coxensis NBRC 107359.</title>
        <authorList>
            <person name="Komaki H."/>
            <person name="Tamura T."/>
        </authorList>
    </citation>
    <scope>NUCLEOTIDE SEQUENCE [LARGE SCALE GENOMIC DNA]</scope>
    <source>
        <strain evidence="5 6">NBRC 107359</strain>
    </source>
</reference>
<evidence type="ECO:0000256" key="2">
    <source>
        <dbReference type="RuleBase" id="RU363034"/>
    </source>
</evidence>
<feature type="chain" id="PRO_5035249174" evidence="3">
    <location>
        <begin position="22"/>
        <end position="262"/>
    </location>
</feature>
<feature type="domain" description="Peptidase S1" evidence="4">
    <location>
        <begin position="31"/>
        <end position="256"/>
    </location>
</feature>
<evidence type="ECO:0000256" key="1">
    <source>
        <dbReference type="ARBA" id="ARBA00023157"/>
    </source>
</evidence>
<dbReference type="PROSITE" id="PS00134">
    <property type="entry name" value="TRYPSIN_HIS"/>
    <property type="match status" value="1"/>
</dbReference>
<keyword evidence="1" id="KW-1015">Disulfide bond</keyword>
<dbReference type="Pfam" id="PF00089">
    <property type="entry name" value="Trypsin"/>
    <property type="match status" value="1"/>
</dbReference>
<evidence type="ECO:0000313" key="5">
    <source>
        <dbReference type="EMBL" id="GIG06878.1"/>
    </source>
</evidence>
<keyword evidence="2" id="KW-0720">Serine protease</keyword>
<keyword evidence="2" id="KW-0378">Hydrolase</keyword>
<dbReference type="GO" id="GO:0004252">
    <property type="term" value="F:serine-type endopeptidase activity"/>
    <property type="evidence" value="ECO:0007669"/>
    <property type="project" value="InterPro"/>
</dbReference>
<keyword evidence="6" id="KW-1185">Reference proteome</keyword>
<keyword evidence="3" id="KW-0732">Signal</keyword>
<dbReference type="InterPro" id="IPR009003">
    <property type="entry name" value="Peptidase_S1_PA"/>
</dbReference>
<dbReference type="PRINTS" id="PR00722">
    <property type="entry name" value="CHYMOTRYPSIN"/>
</dbReference>
<comment type="caution">
    <text evidence="5">The sequence shown here is derived from an EMBL/GenBank/DDBJ whole genome shotgun (WGS) entry which is preliminary data.</text>
</comment>
<dbReference type="FunFam" id="2.40.10.10:FF:000002">
    <property type="entry name" value="Transmembrane protease serine"/>
    <property type="match status" value="1"/>
</dbReference>
<dbReference type="InterPro" id="IPR043504">
    <property type="entry name" value="Peptidase_S1_PA_chymotrypsin"/>
</dbReference>
<dbReference type="Proteomes" id="UP000630887">
    <property type="component" value="Unassembled WGS sequence"/>
</dbReference>
<keyword evidence="2" id="KW-0645">Protease</keyword>
<dbReference type="InterPro" id="IPR001254">
    <property type="entry name" value="Trypsin_dom"/>
</dbReference>
<dbReference type="PROSITE" id="PS50240">
    <property type="entry name" value="TRYPSIN_DOM"/>
    <property type="match status" value="1"/>
</dbReference>
<evidence type="ECO:0000256" key="3">
    <source>
        <dbReference type="SAM" id="SignalP"/>
    </source>
</evidence>
<name>A0A8J3KQQ2_9ACTN</name>
<evidence type="ECO:0000259" key="4">
    <source>
        <dbReference type="PROSITE" id="PS50240"/>
    </source>
</evidence>
<dbReference type="EMBL" id="BONI01000028">
    <property type="protein sequence ID" value="GIG06878.1"/>
    <property type="molecule type" value="Genomic_DNA"/>
</dbReference>
<dbReference type="GO" id="GO:0006508">
    <property type="term" value="P:proteolysis"/>
    <property type="evidence" value="ECO:0007669"/>
    <property type="project" value="UniProtKB-KW"/>
</dbReference>
<dbReference type="PROSITE" id="PS00135">
    <property type="entry name" value="TRYPSIN_SER"/>
    <property type="match status" value="1"/>
</dbReference>
<dbReference type="PANTHER" id="PTHR24252">
    <property type="entry name" value="ACROSIN-RELATED"/>
    <property type="match status" value="1"/>
</dbReference>
<dbReference type="CDD" id="cd00190">
    <property type="entry name" value="Tryp_SPc"/>
    <property type="match status" value="1"/>
</dbReference>
<dbReference type="SUPFAM" id="SSF50494">
    <property type="entry name" value="Trypsin-like serine proteases"/>
    <property type="match status" value="1"/>
</dbReference>
<evidence type="ECO:0000313" key="6">
    <source>
        <dbReference type="Proteomes" id="UP000630887"/>
    </source>
</evidence>
<feature type="signal peptide" evidence="3">
    <location>
        <begin position="1"/>
        <end position="21"/>
    </location>
</feature>
<gene>
    <name evidence="5" type="ORF">Cco03nite_35780</name>
</gene>
<dbReference type="InterPro" id="IPR001314">
    <property type="entry name" value="Peptidase_S1A"/>
</dbReference>
<dbReference type="SMART" id="SM00020">
    <property type="entry name" value="Tryp_SPc"/>
    <property type="match status" value="1"/>
</dbReference>
<dbReference type="Gene3D" id="2.40.10.10">
    <property type="entry name" value="Trypsin-like serine proteases"/>
    <property type="match status" value="2"/>
</dbReference>
<sequence>MRAIALFMCVAAMAVASPAAAEPADPPQVEVIGGSRAGAGEFPWMVRLGNGCAGTLVRSQYVLTAAHCVSRTGANSSISVRGGSADLGSGKTFQVRSSHVWRARGFSDVTRGDDWAVIRLSRPVGVPVVALPSGGGLDGGTLTAVGWGATREGSRAQQRYLRKVQVPFVGDGTCGKIYRSHGYGFTDSDMICAGDLAHGGKDSCQGDSGGPLLRRDGTRWVQVGIVSWGVGCGRAAYPGVYTQVSHFAADINAAIEEKPARG</sequence>
<protein>
    <submittedName>
        <fullName evidence="5">Trypsin</fullName>
    </submittedName>
</protein>
<dbReference type="RefSeq" id="WP_203693234.1">
    <property type="nucleotide sequence ID" value="NZ_BAAALC010000017.1"/>
</dbReference>
<proteinExistence type="predicted"/>
<dbReference type="PANTHER" id="PTHR24252:SF7">
    <property type="entry name" value="HYALIN"/>
    <property type="match status" value="1"/>
</dbReference>
<dbReference type="InterPro" id="IPR033116">
    <property type="entry name" value="TRYPSIN_SER"/>
</dbReference>